<protein>
    <recommendedName>
        <fullName evidence="1">Reverse transcriptase/retrotransposon-derived protein RNase H-like domain-containing protein</fullName>
    </recommendedName>
</protein>
<dbReference type="InterPro" id="IPR041577">
    <property type="entry name" value="RT_RNaseH_2"/>
</dbReference>
<dbReference type="AlphaFoldDB" id="A0A225WXE9"/>
<sequence>MQSFLAGSSRTSPSALYQLDEEGFEPGGDLSVVRQSFAKLQQKVGGAPVLPPFDRGIVVHVTLFANDSTLMQERDEKMHAVRFCGRVLKEAEMNYHPAWKEVLALLLLMKTCYT</sequence>
<accession>A0A225WXE9</accession>
<dbReference type="Proteomes" id="UP000198211">
    <property type="component" value="Unassembled WGS sequence"/>
</dbReference>
<dbReference type="PANTHER" id="PTHR33064:SF37">
    <property type="entry name" value="RIBONUCLEASE H"/>
    <property type="match status" value="1"/>
</dbReference>
<dbReference type="SUPFAM" id="SSF56672">
    <property type="entry name" value="DNA/RNA polymerases"/>
    <property type="match status" value="1"/>
</dbReference>
<dbReference type="EMBL" id="NBNE01000214">
    <property type="protein sequence ID" value="OWZ21530.1"/>
    <property type="molecule type" value="Genomic_DNA"/>
</dbReference>
<dbReference type="PANTHER" id="PTHR33064">
    <property type="entry name" value="POL PROTEIN"/>
    <property type="match status" value="1"/>
</dbReference>
<evidence type="ECO:0000313" key="2">
    <source>
        <dbReference type="EMBL" id="OWZ21530.1"/>
    </source>
</evidence>
<name>A0A225WXE9_9STRA</name>
<gene>
    <name evidence="2" type="ORF">PHMEG_0003906</name>
</gene>
<evidence type="ECO:0000259" key="1">
    <source>
        <dbReference type="Pfam" id="PF17919"/>
    </source>
</evidence>
<reference evidence="3" key="1">
    <citation type="submission" date="2017-03" db="EMBL/GenBank/DDBJ databases">
        <title>Phytopthora megakarya and P. palmivora, two closely related causual agents of cacao black pod achieved similar genome size and gene model numbers by different mechanisms.</title>
        <authorList>
            <person name="Ali S."/>
            <person name="Shao J."/>
            <person name="Larry D.J."/>
            <person name="Kronmiller B."/>
            <person name="Shen D."/>
            <person name="Strem M.D."/>
            <person name="Melnick R.L."/>
            <person name="Guiltinan M.J."/>
            <person name="Tyler B.M."/>
            <person name="Meinhardt L.W."/>
            <person name="Bailey B.A."/>
        </authorList>
    </citation>
    <scope>NUCLEOTIDE SEQUENCE [LARGE SCALE GENOMIC DNA]</scope>
    <source>
        <strain evidence="3">zdho120</strain>
    </source>
</reference>
<keyword evidence="3" id="KW-1185">Reference proteome</keyword>
<feature type="domain" description="Reverse transcriptase/retrotransposon-derived protein RNase H-like" evidence="1">
    <location>
        <begin position="34"/>
        <end position="111"/>
    </location>
</feature>
<proteinExistence type="predicted"/>
<organism evidence="2 3">
    <name type="scientific">Phytophthora megakarya</name>
    <dbReference type="NCBI Taxonomy" id="4795"/>
    <lineage>
        <taxon>Eukaryota</taxon>
        <taxon>Sar</taxon>
        <taxon>Stramenopiles</taxon>
        <taxon>Oomycota</taxon>
        <taxon>Peronosporomycetes</taxon>
        <taxon>Peronosporales</taxon>
        <taxon>Peronosporaceae</taxon>
        <taxon>Phytophthora</taxon>
    </lineage>
</organism>
<dbReference type="InterPro" id="IPR043502">
    <property type="entry name" value="DNA/RNA_pol_sf"/>
</dbReference>
<comment type="caution">
    <text evidence="2">The sequence shown here is derived from an EMBL/GenBank/DDBJ whole genome shotgun (WGS) entry which is preliminary data.</text>
</comment>
<dbReference type="Pfam" id="PF17919">
    <property type="entry name" value="RT_RNaseH_2"/>
    <property type="match status" value="1"/>
</dbReference>
<dbReference type="InterPro" id="IPR051320">
    <property type="entry name" value="Viral_Replic_Matur_Polypro"/>
</dbReference>
<evidence type="ECO:0000313" key="3">
    <source>
        <dbReference type="Proteomes" id="UP000198211"/>
    </source>
</evidence>